<dbReference type="Proteomes" id="UP000242188">
    <property type="component" value="Unassembled WGS sequence"/>
</dbReference>
<dbReference type="EMBL" id="NEDP02005500">
    <property type="protein sequence ID" value="OWF39894.1"/>
    <property type="molecule type" value="Genomic_DNA"/>
</dbReference>
<protein>
    <submittedName>
        <fullName evidence="2">Uncharacterized protein</fullName>
    </submittedName>
</protein>
<name>A0A210PTX5_MIZYE</name>
<keyword evidence="3" id="KW-1185">Reference proteome</keyword>
<feature type="region of interest" description="Disordered" evidence="1">
    <location>
        <begin position="152"/>
        <end position="179"/>
    </location>
</feature>
<evidence type="ECO:0000313" key="2">
    <source>
        <dbReference type="EMBL" id="OWF39894.1"/>
    </source>
</evidence>
<proteinExistence type="predicted"/>
<dbReference type="AlphaFoldDB" id="A0A210PTX5"/>
<sequence>MPLEKQNDEVMPSVQPVKEGEEGLSAIMEEDRVDASLENPTEQKDDQSVMISAITSHESVLLTEKLGEDVPAPGVEAVCALVAQQKENRQKRARVFVERLQRLKTKMSFLDTSRLGRLGADGTLLDENPCDEARDEGGSRGEFVTPRSIDVTLTNDNEGDNDALENPQIRTGNEKHSDSEISNAKLVKNVTAEVEMLNSMKSKPTKKQKVSLKVGLHAKTKLAKGKPKFNNKLSNKKK</sequence>
<reference evidence="2 3" key="1">
    <citation type="journal article" date="2017" name="Nat. Ecol. Evol.">
        <title>Scallop genome provides insights into evolution of bilaterian karyotype and development.</title>
        <authorList>
            <person name="Wang S."/>
            <person name="Zhang J."/>
            <person name="Jiao W."/>
            <person name="Li J."/>
            <person name="Xun X."/>
            <person name="Sun Y."/>
            <person name="Guo X."/>
            <person name="Huan P."/>
            <person name="Dong B."/>
            <person name="Zhang L."/>
            <person name="Hu X."/>
            <person name="Sun X."/>
            <person name="Wang J."/>
            <person name="Zhao C."/>
            <person name="Wang Y."/>
            <person name="Wang D."/>
            <person name="Huang X."/>
            <person name="Wang R."/>
            <person name="Lv J."/>
            <person name="Li Y."/>
            <person name="Zhang Z."/>
            <person name="Liu B."/>
            <person name="Lu W."/>
            <person name="Hui Y."/>
            <person name="Liang J."/>
            <person name="Zhou Z."/>
            <person name="Hou R."/>
            <person name="Li X."/>
            <person name="Liu Y."/>
            <person name="Li H."/>
            <person name="Ning X."/>
            <person name="Lin Y."/>
            <person name="Zhao L."/>
            <person name="Xing Q."/>
            <person name="Dou J."/>
            <person name="Li Y."/>
            <person name="Mao J."/>
            <person name="Guo H."/>
            <person name="Dou H."/>
            <person name="Li T."/>
            <person name="Mu C."/>
            <person name="Jiang W."/>
            <person name="Fu Q."/>
            <person name="Fu X."/>
            <person name="Miao Y."/>
            <person name="Liu J."/>
            <person name="Yu Q."/>
            <person name="Li R."/>
            <person name="Liao H."/>
            <person name="Li X."/>
            <person name="Kong Y."/>
            <person name="Jiang Z."/>
            <person name="Chourrout D."/>
            <person name="Li R."/>
            <person name="Bao Z."/>
        </authorList>
    </citation>
    <scope>NUCLEOTIDE SEQUENCE [LARGE SCALE GENOMIC DNA]</scope>
    <source>
        <strain evidence="2 3">PY_sf001</strain>
    </source>
</reference>
<organism evidence="2 3">
    <name type="scientific">Mizuhopecten yessoensis</name>
    <name type="common">Japanese scallop</name>
    <name type="synonym">Patinopecten yessoensis</name>
    <dbReference type="NCBI Taxonomy" id="6573"/>
    <lineage>
        <taxon>Eukaryota</taxon>
        <taxon>Metazoa</taxon>
        <taxon>Spiralia</taxon>
        <taxon>Lophotrochozoa</taxon>
        <taxon>Mollusca</taxon>
        <taxon>Bivalvia</taxon>
        <taxon>Autobranchia</taxon>
        <taxon>Pteriomorphia</taxon>
        <taxon>Pectinida</taxon>
        <taxon>Pectinoidea</taxon>
        <taxon>Pectinidae</taxon>
        <taxon>Mizuhopecten</taxon>
    </lineage>
</organism>
<feature type="region of interest" description="Disordered" evidence="1">
    <location>
        <begin position="1"/>
        <end position="47"/>
    </location>
</feature>
<feature type="region of interest" description="Disordered" evidence="1">
    <location>
        <begin position="219"/>
        <end position="238"/>
    </location>
</feature>
<evidence type="ECO:0000313" key="3">
    <source>
        <dbReference type="Proteomes" id="UP000242188"/>
    </source>
</evidence>
<gene>
    <name evidence="2" type="ORF">KP79_PYT06157</name>
</gene>
<evidence type="ECO:0000256" key="1">
    <source>
        <dbReference type="SAM" id="MobiDB-lite"/>
    </source>
</evidence>
<accession>A0A210PTX5</accession>
<comment type="caution">
    <text evidence="2">The sequence shown here is derived from an EMBL/GenBank/DDBJ whole genome shotgun (WGS) entry which is preliminary data.</text>
</comment>
<feature type="compositionally biased region" description="Basic and acidic residues" evidence="1">
    <location>
        <begin position="29"/>
        <end position="47"/>
    </location>
</feature>